<feature type="transmembrane region" description="Helical" evidence="2">
    <location>
        <begin position="150"/>
        <end position="171"/>
    </location>
</feature>
<accession>A0A9Q9HPR0</accession>
<feature type="transmembrane region" description="Helical" evidence="2">
    <location>
        <begin position="417"/>
        <end position="437"/>
    </location>
</feature>
<proteinExistence type="predicted"/>
<feature type="transmembrane region" description="Helical" evidence="2">
    <location>
        <begin position="362"/>
        <end position="381"/>
    </location>
</feature>
<name>A0A9Q9HPR0_LEICA</name>
<keyword evidence="3" id="KW-0614">Plasmid</keyword>
<feature type="region of interest" description="Disordered" evidence="1">
    <location>
        <begin position="84"/>
        <end position="117"/>
    </location>
</feature>
<dbReference type="AlphaFoldDB" id="A0A9Q9HPR0"/>
<evidence type="ECO:0000313" key="4">
    <source>
        <dbReference type="Proteomes" id="UP001058713"/>
    </source>
</evidence>
<feature type="transmembrane region" description="Helical" evidence="2">
    <location>
        <begin position="304"/>
        <end position="325"/>
    </location>
</feature>
<reference evidence="3" key="1">
    <citation type="submission" date="2021-08" db="EMBL/GenBank/DDBJ databases">
        <authorList>
            <person name="Nwanade C."/>
            <person name="Wang M."/>
            <person name="Masoudi A."/>
            <person name="Yu Z."/>
            <person name="Liu J."/>
        </authorList>
    </citation>
    <scope>NUCLEOTIDE SEQUENCE</scope>
    <source>
        <strain evidence="3">S122</strain>
        <plasmid evidence="3">unnamed1</plasmid>
    </source>
</reference>
<keyword evidence="2" id="KW-0472">Membrane</keyword>
<gene>
    <name evidence="3" type="ORF">K3721_19200</name>
</gene>
<feature type="transmembrane region" description="Helical" evidence="2">
    <location>
        <begin position="467"/>
        <end position="500"/>
    </location>
</feature>
<geneLocation type="plasmid" evidence="3 4">
    <name>unnamed1</name>
</geneLocation>
<dbReference type="EMBL" id="CP081071">
    <property type="protein sequence ID" value="UWQ55962.1"/>
    <property type="molecule type" value="Genomic_DNA"/>
</dbReference>
<evidence type="ECO:0000256" key="1">
    <source>
        <dbReference type="SAM" id="MobiDB-lite"/>
    </source>
</evidence>
<organism evidence="3 4">
    <name type="scientific">Leisingera caerulea</name>
    <name type="common">Phaeobacter caeruleus</name>
    <dbReference type="NCBI Taxonomy" id="506591"/>
    <lineage>
        <taxon>Bacteria</taxon>
        <taxon>Pseudomonadati</taxon>
        <taxon>Pseudomonadota</taxon>
        <taxon>Alphaproteobacteria</taxon>
        <taxon>Rhodobacterales</taxon>
        <taxon>Roseobacteraceae</taxon>
        <taxon>Leisingera</taxon>
    </lineage>
</organism>
<dbReference type="InterPro" id="IPR058114">
    <property type="entry name" value="RcgA-like"/>
</dbReference>
<feature type="transmembrane region" description="Helical" evidence="2">
    <location>
        <begin position="246"/>
        <end position="264"/>
    </location>
</feature>
<protein>
    <recommendedName>
        <fullName evidence="5">Transmembrane protein</fullName>
    </recommendedName>
</protein>
<keyword evidence="2" id="KW-0812">Transmembrane</keyword>
<evidence type="ECO:0000256" key="2">
    <source>
        <dbReference type="SAM" id="Phobius"/>
    </source>
</evidence>
<sequence length="517" mass="57824">MDKDGFPEGPWTPDLLADAISQIDANRRGVDLRTVQLWFQENEKGISAENIRWLARVFGCGDPEATSEWQRELSASQARLVAKRREKRRQVKNPAPTLPELTQPEANIPESGYTAENNPISDTTAPGWRFNLARWSEALFSSRSTLNLPALVWAGWVVLGFLTYIMGVHSVTYSPIAGLHKQVGFFWAPNWSLIELVILPLFLVTVVGLLAFWKAERRLIIASTGSDPGKTGDWTRRVESFSYSHWAVFFICFAIVFLVQWSGIHMRALVNGDVGNLMMDWNLLAIVRPEVISVPEATVLSMLAFLYTAAICFLFLTGLVLMYTLTQDFFEVCSASELHSNPVVQSKIGAVGTDLLCRVYRASLLGIWVATCIKLQATYLLSDGESILDWLLTDALFFLGIYNEASGWLGQRSLAHFTSFLLLFATCSVFIFGYVQICRVVDRAFPSGPSRRFAEVPCVHRWMKMGVVLLLIANFFLIGQISGFSILLIVGILATTYSLYDPMFGRTQASEMTTCKS</sequence>
<dbReference type="KEGG" id="lcae:K3721_19200"/>
<evidence type="ECO:0000313" key="3">
    <source>
        <dbReference type="EMBL" id="UWQ55962.1"/>
    </source>
</evidence>
<dbReference type="Proteomes" id="UP001058713">
    <property type="component" value="Plasmid unnamed1"/>
</dbReference>
<evidence type="ECO:0008006" key="5">
    <source>
        <dbReference type="Google" id="ProtNLM"/>
    </source>
</evidence>
<dbReference type="NCBIfam" id="NF047336">
    <property type="entry name" value="conj_memb_RcgA"/>
    <property type="match status" value="1"/>
</dbReference>
<feature type="transmembrane region" description="Helical" evidence="2">
    <location>
        <begin position="191"/>
        <end position="213"/>
    </location>
</feature>
<keyword evidence="2" id="KW-1133">Transmembrane helix</keyword>